<dbReference type="CDD" id="cd16295">
    <property type="entry name" value="TTHA0252-CPSF-like_MBL-fold"/>
    <property type="match status" value="1"/>
</dbReference>
<dbReference type="PANTHER" id="PTHR11203">
    <property type="entry name" value="CLEAVAGE AND POLYADENYLATION SPECIFICITY FACTOR FAMILY MEMBER"/>
    <property type="match status" value="1"/>
</dbReference>
<proteinExistence type="predicted"/>
<keyword evidence="1 4" id="KW-0378">Hydrolase</keyword>
<organism evidence="4 5">
    <name type="scientific">Thalassospira lucentensis</name>
    <dbReference type="NCBI Taxonomy" id="168935"/>
    <lineage>
        <taxon>Bacteria</taxon>
        <taxon>Pseudomonadati</taxon>
        <taxon>Pseudomonadota</taxon>
        <taxon>Alphaproteobacteria</taxon>
        <taxon>Rhodospirillales</taxon>
        <taxon>Thalassospiraceae</taxon>
        <taxon>Thalassospira</taxon>
    </lineage>
</organism>
<dbReference type="Gene3D" id="3.40.50.10890">
    <property type="match status" value="1"/>
</dbReference>
<evidence type="ECO:0000313" key="5">
    <source>
        <dbReference type="Proteomes" id="UP000076335"/>
    </source>
</evidence>
<dbReference type="GO" id="GO:0004521">
    <property type="term" value="F:RNA endonuclease activity"/>
    <property type="evidence" value="ECO:0007669"/>
    <property type="project" value="TreeGrafter"/>
</dbReference>
<dbReference type="SMART" id="SM00849">
    <property type="entry name" value="Lactamase_B"/>
    <property type="match status" value="1"/>
</dbReference>
<dbReference type="Pfam" id="PF00753">
    <property type="entry name" value="Lactamase_B"/>
    <property type="match status" value="1"/>
</dbReference>
<reference evidence="4 5" key="1">
    <citation type="submission" date="2015-12" db="EMBL/GenBank/DDBJ databases">
        <title>Genome sequence of Thalassospira lucentensis MCCC 1A02072.</title>
        <authorList>
            <person name="Lu L."/>
            <person name="Lai Q."/>
            <person name="Shao Z."/>
            <person name="Qian P."/>
        </authorList>
    </citation>
    <scope>NUCLEOTIDE SEQUENCE [LARGE SCALE GENOMIC DNA]</scope>
    <source>
        <strain evidence="4 5">MCCC 1A02072</strain>
    </source>
</reference>
<feature type="domain" description="Beta-Casp" evidence="3">
    <location>
        <begin position="262"/>
        <end position="377"/>
    </location>
</feature>
<dbReference type="Pfam" id="PF10996">
    <property type="entry name" value="Beta-Casp"/>
    <property type="match status" value="1"/>
</dbReference>
<dbReference type="PANTHER" id="PTHR11203:SF37">
    <property type="entry name" value="INTEGRATOR COMPLEX SUBUNIT 11"/>
    <property type="match status" value="1"/>
</dbReference>
<accession>A0A154L9Y0</accession>
<feature type="domain" description="Metallo-beta-lactamase" evidence="2">
    <location>
        <begin position="15"/>
        <end position="246"/>
    </location>
</feature>
<evidence type="ECO:0000259" key="3">
    <source>
        <dbReference type="SMART" id="SM01027"/>
    </source>
</evidence>
<dbReference type="Pfam" id="PF07521">
    <property type="entry name" value="RMMBL"/>
    <property type="match status" value="1"/>
</dbReference>
<dbReference type="InterPro" id="IPR022712">
    <property type="entry name" value="Beta_Casp"/>
</dbReference>
<dbReference type="RefSeq" id="WP_062949191.1">
    <property type="nucleotide sequence ID" value="NZ_LPVY01000003.1"/>
</dbReference>
<dbReference type="InterPro" id="IPR036866">
    <property type="entry name" value="RibonucZ/Hydroxyglut_hydro"/>
</dbReference>
<dbReference type="SMART" id="SM01027">
    <property type="entry name" value="Beta-Casp"/>
    <property type="match status" value="1"/>
</dbReference>
<dbReference type="Gene3D" id="3.60.15.10">
    <property type="entry name" value="Ribonuclease Z/Hydroxyacylglutathione hydrolase-like"/>
    <property type="match status" value="1"/>
</dbReference>
<dbReference type="InterPro" id="IPR001279">
    <property type="entry name" value="Metallo-B-lactamas"/>
</dbReference>
<dbReference type="InterPro" id="IPR050698">
    <property type="entry name" value="MBL"/>
</dbReference>
<sequence length="526" mass="58552">MTVSVTFCGAAGGVTGSCYLLRTDSGDIVVDCGMFQGSKTVRELNYGAFPFKAADIRGVLLTHAHIDHSGLLPKLVKAGFNGPIYATEPTCDLLTYMLPDSGYIQETEVERLNRRNVRRGRPEVTPIYTREDAEKTLKRLQPVDYHEWREVLPGLRARYWDAGHLLGSASIEIEVDDEAPDGEPRTLRLLFSGDIGTGEAVFNDAPEGPKNIDYLFVESTYGDRNRPEVSDAERREMLAVEVRQAIQAGGNLVIPSFAVARTQELLVDLATLFNRGKLPKADVFVDSPLAQRATEVFAKHLSHDDARALAHPNFHMVPDVEASMQLARVRSGAIILSASGMCDAGRIRYHLKNNLWRPECTVLMVGFQAAGSLGRVLQGRAKHVRIHGDEVDVHARIRTLDIYSGHADQDMLLRWTKERMPISRRIFLTHGEDGARAALQQAMINNGIEESKIALPMLDDTVTLKRGQAKQAEFKPRLPVGEMSRDDWHNRYAHSVTELSEKLRALDSNEKREALLEKVLQDIASA</sequence>
<evidence type="ECO:0000259" key="2">
    <source>
        <dbReference type="SMART" id="SM00849"/>
    </source>
</evidence>
<dbReference type="EMBL" id="LPVY01000003">
    <property type="protein sequence ID" value="KZB68243.1"/>
    <property type="molecule type" value="Genomic_DNA"/>
</dbReference>
<dbReference type="InterPro" id="IPR011108">
    <property type="entry name" value="RMMBL"/>
</dbReference>
<dbReference type="AlphaFoldDB" id="A0A154L9Y0"/>
<gene>
    <name evidence="4" type="ORF">AUP42_12390</name>
</gene>
<evidence type="ECO:0000256" key="1">
    <source>
        <dbReference type="ARBA" id="ARBA00022801"/>
    </source>
</evidence>
<protein>
    <submittedName>
        <fullName evidence="4">MBL fold metallo-hydrolase</fullName>
    </submittedName>
</protein>
<evidence type="ECO:0000313" key="4">
    <source>
        <dbReference type="EMBL" id="KZB68243.1"/>
    </source>
</evidence>
<comment type="caution">
    <text evidence="4">The sequence shown here is derived from an EMBL/GenBank/DDBJ whole genome shotgun (WGS) entry which is preliminary data.</text>
</comment>
<name>A0A154L9Y0_9PROT</name>
<dbReference type="GO" id="GO:0016787">
    <property type="term" value="F:hydrolase activity"/>
    <property type="evidence" value="ECO:0007669"/>
    <property type="project" value="UniProtKB-KW"/>
</dbReference>
<dbReference type="SUPFAM" id="SSF56281">
    <property type="entry name" value="Metallo-hydrolase/oxidoreductase"/>
    <property type="match status" value="1"/>
</dbReference>
<dbReference type="OrthoDB" id="9803916at2"/>
<dbReference type="Proteomes" id="UP000076335">
    <property type="component" value="Unassembled WGS sequence"/>
</dbReference>